<comment type="caution">
    <text evidence="1">The sequence shown here is derived from an EMBL/GenBank/DDBJ whole genome shotgun (WGS) entry which is preliminary data.</text>
</comment>
<name>A0ABV8QT47_9BACT</name>
<dbReference type="Proteomes" id="UP001595907">
    <property type="component" value="Unassembled WGS sequence"/>
</dbReference>
<gene>
    <name evidence="1" type="ORF">ACFOWM_08055</name>
</gene>
<organism evidence="1 2">
    <name type="scientific">Ferruginibacter yonginensis</name>
    <dbReference type="NCBI Taxonomy" id="1310416"/>
    <lineage>
        <taxon>Bacteria</taxon>
        <taxon>Pseudomonadati</taxon>
        <taxon>Bacteroidota</taxon>
        <taxon>Chitinophagia</taxon>
        <taxon>Chitinophagales</taxon>
        <taxon>Chitinophagaceae</taxon>
        <taxon>Ferruginibacter</taxon>
    </lineage>
</organism>
<accession>A0ABV8QT47</accession>
<sequence length="98" mass="11397">MSKLHYRIKEKSWLAAIAAKKLNVTSVAMVLGSTIHLHGCTAAHFLKDERWVKHELCHVQQFKTHGFIPFLLKYLWESYKNGYYNNKYEVAARAAENC</sequence>
<reference evidence="2" key="1">
    <citation type="journal article" date="2019" name="Int. J. Syst. Evol. Microbiol.">
        <title>The Global Catalogue of Microorganisms (GCM) 10K type strain sequencing project: providing services to taxonomists for standard genome sequencing and annotation.</title>
        <authorList>
            <consortium name="The Broad Institute Genomics Platform"/>
            <consortium name="The Broad Institute Genome Sequencing Center for Infectious Disease"/>
            <person name="Wu L."/>
            <person name="Ma J."/>
        </authorList>
    </citation>
    <scope>NUCLEOTIDE SEQUENCE [LARGE SCALE GENOMIC DNA]</scope>
    <source>
        <strain evidence="2">CECT 8289</strain>
    </source>
</reference>
<protein>
    <submittedName>
        <fullName evidence="1">DUF4157 domain-containing protein</fullName>
    </submittedName>
</protein>
<evidence type="ECO:0000313" key="2">
    <source>
        <dbReference type="Proteomes" id="UP001595907"/>
    </source>
</evidence>
<proteinExistence type="predicted"/>
<dbReference type="EMBL" id="JBHSCZ010000002">
    <property type="protein sequence ID" value="MFC4262825.1"/>
    <property type="molecule type" value="Genomic_DNA"/>
</dbReference>
<dbReference type="RefSeq" id="WP_379708656.1">
    <property type="nucleotide sequence ID" value="NZ_JBHSCZ010000002.1"/>
</dbReference>
<keyword evidence="2" id="KW-1185">Reference proteome</keyword>
<evidence type="ECO:0000313" key="1">
    <source>
        <dbReference type="EMBL" id="MFC4262825.1"/>
    </source>
</evidence>